<gene>
    <name evidence="10" type="ORF">AB6N35_09205</name>
</gene>
<dbReference type="InterPro" id="IPR036388">
    <property type="entry name" value="WH-like_DNA-bd_sf"/>
</dbReference>
<feature type="compositionally biased region" description="Low complexity" evidence="7">
    <location>
        <begin position="300"/>
        <end position="316"/>
    </location>
</feature>
<protein>
    <submittedName>
        <fullName evidence="10">Sigma-70 family RNA polymerase sigma factor</fullName>
    </submittedName>
</protein>
<dbReference type="InterPro" id="IPR052704">
    <property type="entry name" value="ECF_Sigma-70_Domain"/>
</dbReference>
<dbReference type="InterPro" id="IPR032710">
    <property type="entry name" value="NTF2-like_dom_sf"/>
</dbReference>
<evidence type="ECO:0000259" key="9">
    <source>
        <dbReference type="Pfam" id="PF08281"/>
    </source>
</evidence>
<evidence type="ECO:0000313" key="11">
    <source>
        <dbReference type="Proteomes" id="UP001560293"/>
    </source>
</evidence>
<keyword evidence="11" id="KW-1185">Reference proteome</keyword>
<dbReference type="InterPro" id="IPR013249">
    <property type="entry name" value="RNA_pol_sigma70_r4_t2"/>
</dbReference>
<dbReference type="Proteomes" id="UP001560293">
    <property type="component" value="Unassembled WGS sequence"/>
</dbReference>
<comment type="caution">
    <text evidence="10">The sequence shown here is derived from an EMBL/GenBank/DDBJ whole genome shotgun (WGS) entry which is preliminary data.</text>
</comment>
<dbReference type="PANTHER" id="PTHR30173">
    <property type="entry name" value="SIGMA 19 FACTOR"/>
    <property type="match status" value="1"/>
</dbReference>
<accession>A0ABV3YI21</accession>
<dbReference type="InterPro" id="IPR013324">
    <property type="entry name" value="RNA_pol_sigma_r3/r4-like"/>
</dbReference>
<dbReference type="Gene3D" id="3.10.450.50">
    <property type="match status" value="1"/>
</dbReference>
<evidence type="ECO:0000259" key="8">
    <source>
        <dbReference type="Pfam" id="PF04542"/>
    </source>
</evidence>
<keyword evidence="4" id="KW-0731">Sigma factor</keyword>
<comment type="subunit">
    <text evidence="2">Interacts transiently with the RNA polymerase catalytic core formed by RpoA, RpoB, RpoC and RpoZ (2 alpha, 1 beta, 1 beta' and 1 omega subunit) to form the RNA polymerase holoenzyme that can initiate transcription.</text>
</comment>
<dbReference type="EMBL" id="JBFTEZ010000002">
    <property type="protein sequence ID" value="MEX6464518.1"/>
    <property type="molecule type" value="Genomic_DNA"/>
</dbReference>
<feature type="region of interest" description="Disordered" evidence="7">
    <location>
        <begin position="75"/>
        <end position="101"/>
    </location>
</feature>
<evidence type="ECO:0000256" key="5">
    <source>
        <dbReference type="ARBA" id="ARBA00023125"/>
    </source>
</evidence>
<sequence>MTGVDVVTSFERERPRLVRIAGRLLGDHAEAEDIVQQAWLRLARADKAGIDSLPAWLTTVVTRLCLDRLKAAVPRPLEPGDPERPDGASIDRASVEPGPSEEAVLADSMGAALHVVLDRLTPSERVAFVLHDLFSVDFATVADILDCLPATARKLASRARAKITRAGDTGEQADWLVVDAFLAAARHGEFTRLLELLAPDIVVTGDPVAVRVGTPSRIDGGDAVAEFFNGAAAAALPVFVHDRPGAAWFDRGEARVAFDFLVTDGLVRRIDFRADPDVLAGLRRRRGGDQCSPDCGGAGAATSGERAAARRVSAAVTSGTRRSSTR</sequence>
<keyword evidence="6" id="KW-0804">Transcription</keyword>
<dbReference type="InterPro" id="IPR007627">
    <property type="entry name" value="RNA_pol_sigma70_r2"/>
</dbReference>
<dbReference type="Gene3D" id="1.10.1740.10">
    <property type="match status" value="1"/>
</dbReference>
<evidence type="ECO:0000256" key="6">
    <source>
        <dbReference type="ARBA" id="ARBA00023163"/>
    </source>
</evidence>
<evidence type="ECO:0000256" key="2">
    <source>
        <dbReference type="ARBA" id="ARBA00011344"/>
    </source>
</evidence>
<dbReference type="Pfam" id="PF08281">
    <property type="entry name" value="Sigma70_r4_2"/>
    <property type="match status" value="1"/>
</dbReference>
<feature type="compositionally biased region" description="Polar residues" evidence="7">
    <location>
        <begin position="317"/>
        <end position="326"/>
    </location>
</feature>
<organism evidence="10 11">
    <name type="scientific">Dietzia cinnamea</name>
    <dbReference type="NCBI Taxonomy" id="321318"/>
    <lineage>
        <taxon>Bacteria</taxon>
        <taxon>Bacillati</taxon>
        <taxon>Actinomycetota</taxon>
        <taxon>Actinomycetes</taxon>
        <taxon>Mycobacteriales</taxon>
        <taxon>Dietziaceae</taxon>
        <taxon>Dietzia</taxon>
    </lineage>
</organism>
<dbReference type="NCBIfam" id="TIGR02937">
    <property type="entry name" value="sigma70-ECF"/>
    <property type="match status" value="1"/>
</dbReference>
<dbReference type="SUPFAM" id="SSF88659">
    <property type="entry name" value="Sigma3 and sigma4 domains of RNA polymerase sigma factors"/>
    <property type="match status" value="1"/>
</dbReference>
<evidence type="ECO:0000256" key="3">
    <source>
        <dbReference type="ARBA" id="ARBA00023015"/>
    </source>
</evidence>
<dbReference type="InterPro" id="IPR013325">
    <property type="entry name" value="RNA_pol_sigma_r2"/>
</dbReference>
<dbReference type="SUPFAM" id="SSF88946">
    <property type="entry name" value="Sigma2 domain of RNA polymerase sigma factors"/>
    <property type="match status" value="1"/>
</dbReference>
<dbReference type="RefSeq" id="WP_244881617.1">
    <property type="nucleotide sequence ID" value="NZ_JALXVR010000018.1"/>
</dbReference>
<feature type="domain" description="RNA polymerase sigma-70 region 2" evidence="8">
    <location>
        <begin position="10"/>
        <end position="71"/>
    </location>
</feature>
<dbReference type="Pfam" id="PF04542">
    <property type="entry name" value="Sigma70_r2"/>
    <property type="match status" value="1"/>
</dbReference>
<keyword evidence="3" id="KW-0805">Transcription regulation</keyword>
<dbReference type="Gene3D" id="1.10.10.10">
    <property type="entry name" value="Winged helix-like DNA-binding domain superfamily/Winged helix DNA-binding domain"/>
    <property type="match status" value="1"/>
</dbReference>
<comment type="similarity">
    <text evidence="1">Belongs to the sigma-70 factor family. ECF subfamily.</text>
</comment>
<keyword evidence="5" id="KW-0238">DNA-binding</keyword>
<dbReference type="InterPro" id="IPR014284">
    <property type="entry name" value="RNA_pol_sigma-70_dom"/>
</dbReference>
<feature type="region of interest" description="Disordered" evidence="7">
    <location>
        <begin position="286"/>
        <end position="326"/>
    </location>
</feature>
<evidence type="ECO:0000256" key="4">
    <source>
        <dbReference type="ARBA" id="ARBA00023082"/>
    </source>
</evidence>
<proteinExistence type="inferred from homology"/>
<evidence type="ECO:0000313" key="10">
    <source>
        <dbReference type="EMBL" id="MEX6464518.1"/>
    </source>
</evidence>
<feature type="domain" description="RNA polymerase sigma factor 70 region 4 type 2" evidence="9">
    <location>
        <begin position="112"/>
        <end position="163"/>
    </location>
</feature>
<evidence type="ECO:0000256" key="1">
    <source>
        <dbReference type="ARBA" id="ARBA00010641"/>
    </source>
</evidence>
<name>A0ABV3YI21_9ACTN</name>
<dbReference type="PANTHER" id="PTHR30173:SF43">
    <property type="entry name" value="ECF RNA POLYMERASE SIGMA FACTOR SIGI-RELATED"/>
    <property type="match status" value="1"/>
</dbReference>
<reference evidence="11" key="1">
    <citation type="submission" date="2024-07" db="EMBL/GenBank/DDBJ databases">
        <title>Pseudomonas strain that inhibits Aeromonas fish pathogens.</title>
        <authorList>
            <person name="Wildschutte H."/>
        </authorList>
    </citation>
    <scope>NUCLEOTIDE SEQUENCE [LARGE SCALE GENOMIC DNA]</scope>
    <source>
        <strain evidence="11">n60</strain>
    </source>
</reference>
<evidence type="ECO:0000256" key="7">
    <source>
        <dbReference type="SAM" id="MobiDB-lite"/>
    </source>
</evidence>
<dbReference type="SUPFAM" id="SSF54427">
    <property type="entry name" value="NTF2-like"/>
    <property type="match status" value="1"/>
</dbReference>